<dbReference type="RefSeq" id="WP_011190368.1">
    <property type="nucleotide sequence ID" value="NC_006139.1"/>
</dbReference>
<dbReference type="InterPro" id="IPR035225">
    <property type="entry name" value="DUF5338"/>
</dbReference>
<evidence type="ECO:0000256" key="1">
    <source>
        <dbReference type="SAM" id="MobiDB-lite"/>
    </source>
</evidence>
<feature type="region of interest" description="Disordered" evidence="1">
    <location>
        <begin position="68"/>
        <end position="96"/>
    </location>
</feature>
<protein>
    <submittedName>
        <fullName evidence="2">Uncharacterized protein</fullName>
    </submittedName>
</protein>
<dbReference type="KEGG" id="dps:DPPB09"/>
<feature type="compositionally biased region" description="Basic and acidic residues" evidence="1">
    <location>
        <begin position="81"/>
        <end position="91"/>
    </location>
</feature>
<dbReference type="STRING" id="177439.DPPB09"/>
<dbReference type="Pfam" id="PF17273">
    <property type="entry name" value="DUF5338"/>
    <property type="match status" value="1"/>
</dbReference>
<accession>Q6AIH4</accession>
<name>Q6AIH4_DESPS</name>
<keyword evidence="3" id="KW-1185">Reference proteome</keyword>
<gene>
    <name evidence="2" type="ordered locus">DPPB09</name>
</gene>
<dbReference type="HOGENOM" id="CLU_2105065_0_0_7"/>
<reference evidence="2 3" key="1">
    <citation type="journal article" date="2004" name="Environ. Microbiol.">
        <title>The genome of Desulfotalea psychrophila, a sulfate-reducing bacterium from permanently cold Arctic sediments.</title>
        <authorList>
            <person name="Rabus R."/>
            <person name="Ruepp A."/>
            <person name="Frickey T."/>
            <person name="Rattei T."/>
            <person name="Fartmann B."/>
            <person name="Stark M."/>
            <person name="Bauer M."/>
            <person name="Zibat A."/>
            <person name="Lombardot T."/>
            <person name="Becker I."/>
            <person name="Amann J."/>
            <person name="Gellner K."/>
            <person name="Teeling H."/>
            <person name="Leuschner W.D."/>
            <person name="Gloeckner F.-O."/>
            <person name="Lupas A.N."/>
            <person name="Amann R."/>
            <person name="Klenk H.-P."/>
        </authorList>
    </citation>
    <scope>NUCLEOTIDE SEQUENCE [LARGE SCALE GENOMIC DNA]</scope>
    <source>
        <strain evidence="3">DSM 12343 / LSv54</strain>
        <plasmid evidence="3">large</plasmid>
    </source>
</reference>
<evidence type="ECO:0000313" key="3">
    <source>
        <dbReference type="Proteomes" id="UP000000602"/>
    </source>
</evidence>
<dbReference type="EMBL" id="CR522871">
    <property type="protein sequence ID" value="CAG37873.1"/>
    <property type="molecule type" value="Genomic_DNA"/>
</dbReference>
<proteinExistence type="predicted"/>
<dbReference type="Proteomes" id="UP000000602">
    <property type="component" value="Plasmid large"/>
</dbReference>
<sequence>MPIKVKNSKLKPRGTCRIELMAVKEEVFNLIEIGYSKKAIHEYLTEQKQISMSFTSFVTLIRNVDSPNPFSRKKKATKTTTKKDVATDSKNEGPIICSIPRKSTMQHSNTAYSND</sequence>
<geneLocation type="plasmid" evidence="3">
    <name>large</name>
</geneLocation>
<organism evidence="2 3">
    <name type="scientific">Desulfotalea psychrophila (strain LSv54 / DSM 12343)</name>
    <dbReference type="NCBI Taxonomy" id="177439"/>
    <lineage>
        <taxon>Bacteria</taxon>
        <taxon>Pseudomonadati</taxon>
        <taxon>Thermodesulfobacteriota</taxon>
        <taxon>Desulfobulbia</taxon>
        <taxon>Desulfobulbales</taxon>
        <taxon>Desulfocapsaceae</taxon>
        <taxon>Desulfotalea</taxon>
    </lineage>
</organism>
<dbReference type="AlphaFoldDB" id="Q6AIH4"/>
<evidence type="ECO:0000313" key="2">
    <source>
        <dbReference type="EMBL" id="CAG37873.1"/>
    </source>
</evidence>